<proteinExistence type="predicted"/>
<dbReference type="AlphaFoldDB" id="A0PVR2"/>
<accession>A0PVR2</accession>
<gene>
    <name evidence="2" type="ordered locus">MUL_4451</name>
</gene>
<dbReference type="HOGENOM" id="CLU_2317313_0_0_11"/>
<dbReference type="Proteomes" id="UP000000765">
    <property type="component" value="Chromosome"/>
</dbReference>
<protein>
    <submittedName>
        <fullName evidence="2">Uncharacterized protein</fullName>
    </submittedName>
</protein>
<sequence>MSPSLPPSRRHNYVADGQRVPDASPPASRYHRYRRDHDTRLPLWAPPFRGYRPPQPQPRSGSALTGLALAALCGGAEFVGSGAMPTHAGSIAAWAAVRP</sequence>
<name>A0PVR2_MYCUA</name>
<dbReference type="EMBL" id="CP000325">
    <property type="protein sequence ID" value="ABL06431.1"/>
    <property type="molecule type" value="Genomic_DNA"/>
</dbReference>
<organism evidence="2 3">
    <name type="scientific">Mycobacterium ulcerans (strain Agy99)</name>
    <dbReference type="NCBI Taxonomy" id="362242"/>
    <lineage>
        <taxon>Bacteria</taxon>
        <taxon>Bacillati</taxon>
        <taxon>Actinomycetota</taxon>
        <taxon>Actinomycetes</taxon>
        <taxon>Mycobacteriales</taxon>
        <taxon>Mycobacteriaceae</taxon>
        <taxon>Mycobacterium</taxon>
        <taxon>Mycobacterium ulcerans group</taxon>
    </lineage>
</organism>
<reference evidence="2 3" key="1">
    <citation type="journal article" date="2007" name="Genome Res.">
        <title>Reductive evolution and niche adaptation inferred from the genome of Mycobacterium ulcerans, the causative agent of Buruli ulcer.</title>
        <authorList>
            <person name="Stinear T.P."/>
            <person name="Seemann T."/>
            <person name="Pidot S."/>
            <person name="Frigui W."/>
            <person name="Reysset G."/>
            <person name="Garnier T."/>
            <person name="Meurice G."/>
            <person name="Simon D."/>
            <person name="Bouchier C."/>
            <person name="Ma L."/>
            <person name="Tichit M."/>
            <person name="Porter J.L."/>
            <person name="Ryan J."/>
            <person name="Johnson P.D."/>
            <person name="Davies J.K."/>
            <person name="Jenkin G.A."/>
            <person name="Small P.L."/>
            <person name="Jones L.M."/>
            <person name="Tekaia F."/>
            <person name="Laval F."/>
            <person name="Daffe M."/>
            <person name="Parkhill J."/>
            <person name="Cole S.T."/>
        </authorList>
    </citation>
    <scope>NUCLEOTIDE SEQUENCE [LARGE SCALE GENOMIC DNA]</scope>
    <source>
        <strain evidence="2 3">Agy99</strain>
    </source>
</reference>
<evidence type="ECO:0000256" key="1">
    <source>
        <dbReference type="SAM" id="MobiDB-lite"/>
    </source>
</evidence>
<dbReference type="KEGG" id="mul:MUL_4451"/>
<evidence type="ECO:0000313" key="3">
    <source>
        <dbReference type="Proteomes" id="UP000000765"/>
    </source>
</evidence>
<feature type="region of interest" description="Disordered" evidence="1">
    <location>
        <begin position="1"/>
        <end position="35"/>
    </location>
</feature>
<evidence type="ECO:0000313" key="2">
    <source>
        <dbReference type="EMBL" id="ABL06431.1"/>
    </source>
</evidence>